<evidence type="ECO:0000256" key="5">
    <source>
        <dbReference type="ARBA" id="ARBA00022679"/>
    </source>
</evidence>
<accession>A0A2P4YVM7</accession>
<keyword evidence="4" id="KW-0489">Methyltransferase</keyword>
<feature type="compositionally biased region" description="Gly residues" evidence="11">
    <location>
        <begin position="284"/>
        <end position="297"/>
    </location>
</feature>
<dbReference type="Proteomes" id="UP000237271">
    <property type="component" value="Unassembled WGS sequence"/>
</dbReference>
<evidence type="ECO:0000256" key="11">
    <source>
        <dbReference type="SAM" id="MobiDB-lite"/>
    </source>
</evidence>
<dbReference type="AlphaFoldDB" id="A0A2P4YVM7"/>
<dbReference type="GO" id="GO:0005634">
    <property type="term" value="C:nucleus"/>
    <property type="evidence" value="ECO:0007669"/>
    <property type="project" value="UniProtKB-SubCell"/>
</dbReference>
<name>A0A2P4YVM7_9STRA</name>
<dbReference type="Pfam" id="PF08123">
    <property type="entry name" value="DOT1"/>
    <property type="match status" value="1"/>
</dbReference>
<reference evidence="13 14" key="1">
    <citation type="journal article" date="2017" name="Genome Biol. Evol.">
        <title>Phytophthora megakarya and P. palmivora, closely related causal agents of cacao black pod rot, underwent increases in genome sizes and gene numbers by different mechanisms.</title>
        <authorList>
            <person name="Ali S.S."/>
            <person name="Shao J."/>
            <person name="Lary D.J."/>
            <person name="Kronmiller B."/>
            <person name="Shen D."/>
            <person name="Strem M.D."/>
            <person name="Amoako-Attah I."/>
            <person name="Akrofi A.Y."/>
            <person name="Begoude B.A."/>
            <person name="Ten Hoopen G.M."/>
            <person name="Coulibaly K."/>
            <person name="Kebe B.I."/>
            <person name="Melnick R.L."/>
            <person name="Guiltinan M.J."/>
            <person name="Tyler B.M."/>
            <person name="Meinhardt L.W."/>
            <person name="Bailey B.A."/>
        </authorList>
    </citation>
    <scope>NUCLEOTIDE SEQUENCE [LARGE SCALE GENOMIC DNA]</scope>
    <source>
        <strain evidence="14">sbr112.9</strain>
    </source>
</reference>
<protein>
    <recommendedName>
        <fullName evidence="3">Histone-lysine N-methyltransferase, H3 lysine-79 specific</fullName>
        <ecNumber evidence="2">2.1.1.360</ecNumber>
    </recommendedName>
    <alternativeName>
        <fullName evidence="9">Histone H3-K79 methyltransferase</fullName>
    </alternativeName>
</protein>
<dbReference type="PANTHER" id="PTHR21451:SF0">
    <property type="entry name" value="HISTONE-LYSINE N-METHYLTRANSFERASE, H3 LYSINE-79 SPECIFIC"/>
    <property type="match status" value="1"/>
</dbReference>
<evidence type="ECO:0000256" key="9">
    <source>
        <dbReference type="ARBA" id="ARBA00029821"/>
    </source>
</evidence>
<dbReference type="GO" id="GO:0006281">
    <property type="term" value="P:DNA repair"/>
    <property type="evidence" value="ECO:0007669"/>
    <property type="project" value="TreeGrafter"/>
</dbReference>
<dbReference type="InterPro" id="IPR030445">
    <property type="entry name" value="H3-K79_meTrfase"/>
</dbReference>
<feature type="compositionally biased region" description="Low complexity" evidence="11">
    <location>
        <begin position="272"/>
        <end position="283"/>
    </location>
</feature>
<evidence type="ECO:0000256" key="3">
    <source>
        <dbReference type="ARBA" id="ARBA00020987"/>
    </source>
</evidence>
<evidence type="ECO:0000259" key="12">
    <source>
        <dbReference type="Pfam" id="PF08123"/>
    </source>
</evidence>
<keyword evidence="6" id="KW-0949">S-adenosyl-L-methionine</keyword>
<evidence type="ECO:0000256" key="10">
    <source>
        <dbReference type="ARBA" id="ARBA00047770"/>
    </source>
</evidence>
<evidence type="ECO:0000313" key="14">
    <source>
        <dbReference type="Proteomes" id="UP000237271"/>
    </source>
</evidence>
<dbReference type="OrthoDB" id="6417231at2759"/>
<dbReference type="EC" id="2.1.1.360" evidence="2"/>
<evidence type="ECO:0000256" key="2">
    <source>
        <dbReference type="ARBA" id="ARBA00012190"/>
    </source>
</evidence>
<comment type="subcellular location">
    <subcellularLocation>
        <location evidence="1">Nucleus</location>
    </subcellularLocation>
</comment>
<comment type="catalytic activity">
    <reaction evidence="10">
        <text>L-lysyl(79)-[histone H3] + 3 S-adenosyl-L-methionine = N(6),N(6),N(6)-trimethyl-L-lysyl(79)-[histone H3] + 3 S-adenosyl-L-homocysteine + 3 H(+)</text>
        <dbReference type="Rhea" id="RHEA:60328"/>
        <dbReference type="Rhea" id="RHEA-COMP:15549"/>
        <dbReference type="Rhea" id="RHEA-COMP:15552"/>
        <dbReference type="ChEBI" id="CHEBI:15378"/>
        <dbReference type="ChEBI" id="CHEBI:29969"/>
        <dbReference type="ChEBI" id="CHEBI:57856"/>
        <dbReference type="ChEBI" id="CHEBI:59789"/>
        <dbReference type="ChEBI" id="CHEBI:61961"/>
        <dbReference type="EC" id="2.1.1.360"/>
    </reaction>
</comment>
<dbReference type="GO" id="GO:0032259">
    <property type="term" value="P:methylation"/>
    <property type="evidence" value="ECO:0007669"/>
    <property type="project" value="UniProtKB-KW"/>
</dbReference>
<evidence type="ECO:0000256" key="6">
    <source>
        <dbReference type="ARBA" id="ARBA00022691"/>
    </source>
</evidence>
<gene>
    <name evidence="13" type="ORF">PHPALM_107</name>
</gene>
<dbReference type="Gene3D" id="3.40.50.150">
    <property type="entry name" value="Vaccinia Virus protein VP39"/>
    <property type="match status" value="1"/>
</dbReference>
<keyword evidence="14" id="KW-1185">Reference proteome</keyword>
<evidence type="ECO:0000256" key="4">
    <source>
        <dbReference type="ARBA" id="ARBA00022603"/>
    </source>
</evidence>
<sequence length="566" mass="63017">MCTSFSDQEDKKLVVLATEYEIQGLRIVWRDVARKMTGNRPPQQLEMRLRALKRTYGKALARFPPCFFTVAMPSPNYARFRLLDLKDTEVAVRAIFSAITAADVRQQAGRTEEKAGELLPTAISSVIGVIGDVTPNDVFLDVGSGIGNVATQFALQTNAHKCLGIEKRVDIVLKCSACIRSHASQLLLLHKVRLFQGDVMDTLLPTAPTFQDSSIIYLNDFLFDEATKLFVREVLCKAQTLMAISQSRYEGRRRDHAPPQHHLAGESGGSPDGSNGSNSDTGSGDQGNGSGPTGGSGPANPPNGRQPPRITFVPQVPFPEGRCVPGRRIARVMAAADIDPWIESRLENQTVITISVNFLFPIQPFQPDWIFPHRPTILTSPTSPAFCGHLITEANVKTLQASEPWQVMRRFLPPITFETNSTHKFPITTAMIAQSPSVGAFAKRRNNRRSHAGNRWKRMLLTLIQATIKGWCDLDLLLDPFFLYFPNRTDEVAWYPGIEARRANLANPQLNRREPTDLLEALADADTADHWRNHYQDHTADHPAHHLPRLDRKFFGLQVAPPPTSQ</sequence>
<proteinExistence type="predicted"/>
<comment type="caution">
    <text evidence="13">The sequence shown here is derived from an EMBL/GenBank/DDBJ whole genome shotgun (WGS) entry which is preliminary data.</text>
</comment>
<organism evidence="13 14">
    <name type="scientific">Phytophthora palmivora</name>
    <dbReference type="NCBI Taxonomy" id="4796"/>
    <lineage>
        <taxon>Eukaryota</taxon>
        <taxon>Sar</taxon>
        <taxon>Stramenopiles</taxon>
        <taxon>Oomycota</taxon>
        <taxon>Peronosporomycetes</taxon>
        <taxon>Peronosporales</taxon>
        <taxon>Peronosporaceae</taxon>
        <taxon>Phytophthora</taxon>
    </lineage>
</organism>
<evidence type="ECO:0000313" key="13">
    <source>
        <dbReference type="EMBL" id="POM81865.1"/>
    </source>
</evidence>
<dbReference type="GO" id="GO:0000077">
    <property type="term" value="P:DNA damage checkpoint signaling"/>
    <property type="evidence" value="ECO:0007669"/>
    <property type="project" value="TreeGrafter"/>
</dbReference>
<evidence type="ECO:0000256" key="7">
    <source>
        <dbReference type="ARBA" id="ARBA00022853"/>
    </source>
</evidence>
<feature type="region of interest" description="Disordered" evidence="11">
    <location>
        <begin position="249"/>
        <end position="318"/>
    </location>
</feature>
<feature type="compositionally biased region" description="Basic and acidic residues" evidence="11">
    <location>
        <begin position="249"/>
        <end position="258"/>
    </location>
</feature>
<dbReference type="PANTHER" id="PTHR21451">
    <property type="entry name" value="HISTONE H3 METHYLTRANSFERASE"/>
    <property type="match status" value="1"/>
</dbReference>
<keyword evidence="8" id="KW-0539">Nucleus</keyword>
<evidence type="ECO:0000256" key="1">
    <source>
        <dbReference type="ARBA" id="ARBA00004123"/>
    </source>
</evidence>
<dbReference type="EMBL" id="NCKW01000007">
    <property type="protein sequence ID" value="POM81865.1"/>
    <property type="molecule type" value="Genomic_DNA"/>
</dbReference>
<keyword evidence="5" id="KW-0808">Transferase</keyword>
<dbReference type="InterPro" id="IPR025789">
    <property type="entry name" value="DOT1_dom"/>
</dbReference>
<keyword evidence="7" id="KW-0156">Chromatin regulator</keyword>
<dbReference type="GO" id="GO:0140956">
    <property type="term" value="F:histone H3K79 trimethyltransferase activity"/>
    <property type="evidence" value="ECO:0007669"/>
    <property type="project" value="UniProtKB-EC"/>
</dbReference>
<dbReference type="InterPro" id="IPR029063">
    <property type="entry name" value="SAM-dependent_MTases_sf"/>
</dbReference>
<dbReference type="SUPFAM" id="SSF53335">
    <property type="entry name" value="S-adenosyl-L-methionine-dependent methyltransferases"/>
    <property type="match status" value="1"/>
</dbReference>
<feature type="domain" description="DOT1" evidence="12">
    <location>
        <begin position="102"/>
        <end position="239"/>
    </location>
</feature>
<evidence type="ECO:0000256" key="8">
    <source>
        <dbReference type="ARBA" id="ARBA00023242"/>
    </source>
</evidence>